<dbReference type="RefSeq" id="WP_067994093.1">
    <property type="nucleotide sequence ID" value="NZ_CP015596.1"/>
</dbReference>
<accession>A0A172UKN0</accession>
<proteinExistence type="predicted"/>
<evidence type="ECO:0000256" key="1">
    <source>
        <dbReference type="SAM" id="SignalP"/>
    </source>
</evidence>
<dbReference type="Proteomes" id="UP000077143">
    <property type="component" value="Chromosome"/>
</dbReference>
<evidence type="ECO:0000313" key="2">
    <source>
        <dbReference type="EMBL" id="ANE79568.1"/>
    </source>
</evidence>
<sequence>MSVTTRSLVRVASSLTVVGIGAAAAAAAALSIAAATANAEVTEVAPRPNVSSRQAVIVDKNALRRAGQGVARGAGAENRRAGAGGVMAQGEVRDSVIAVPGTSSAPFGVPAGGEFRQYAPIGSW</sequence>
<gene>
    <name evidence="2" type="ORF">A7U43_09740</name>
</gene>
<keyword evidence="1" id="KW-0732">Signal</keyword>
<dbReference type="EMBL" id="CP015596">
    <property type="protein sequence ID" value="ANE79568.1"/>
    <property type="molecule type" value="Genomic_DNA"/>
</dbReference>
<name>A0A172UKN0_9MYCO</name>
<organism evidence="2 3">
    <name type="scientific">Mycobacterium adipatum</name>
    <dbReference type="NCBI Taxonomy" id="1682113"/>
    <lineage>
        <taxon>Bacteria</taxon>
        <taxon>Bacillati</taxon>
        <taxon>Actinomycetota</taxon>
        <taxon>Actinomycetes</taxon>
        <taxon>Mycobacteriales</taxon>
        <taxon>Mycobacteriaceae</taxon>
        <taxon>Mycobacterium</taxon>
    </lineage>
</organism>
<protein>
    <submittedName>
        <fullName evidence="2">Uncharacterized protein</fullName>
    </submittedName>
</protein>
<feature type="chain" id="PRO_5008002157" evidence="1">
    <location>
        <begin position="40"/>
        <end position="124"/>
    </location>
</feature>
<keyword evidence="3" id="KW-1185">Reference proteome</keyword>
<feature type="signal peptide" evidence="1">
    <location>
        <begin position="1"/>
        <end position="39"/>
    </location>
</feature>
<dbReference type="KEGG" id="madi:A7U43_09740"/>
<reference evidence="2 3" key="1">
    <citation type="submission" date="2016-05" db="EMBL/GenBank/DDBJ databases">
        <title>Complete genome sequence of a phthalic acid esters degrading Mycobacterium sp. YC-RL4.</title>
        <authorList>
            <person name="Ren L."/>
            <person name="Fan S."/>
            <person name="Ruth N."/>
            <person name="Jia Y."/>
            <person name="Wang J."/>
            <person name="Qiao C."/>
        </authorList>
    </citation>
    <scope>NUCLEOTIDE SEQUENCE [LARGE SCALE GENOMIC DNA]</scope>
    <source>
        <strain evidence="2 3">YC-RL4</strain>
    </source>
</reference>
<evidence type="ECO:0000313" key="3">
    <source>
        <dbReference type="Proteomes" id="UP000077143"/>
    </source>
</evidence>
<dbReference type="AlphaFoldDB" id="A0A172UKN0"/>